<dbReference type="PANTHER" id="PTHR36740">
    <property type="entry name" value="PRC DOMAIN-CONTAINING PROTEIN"/>
    <property type="match status" value="1"/>
</dbReference>
<dbReference type="InterPro" id="IPR027275">
    <property type="entry name" value="PRC-brl_dom"/>
</dbReference>
<sequence length="644" mass="69652">MLENTSTHRSLRPNASSHTSCTPRLWRNAQVQRYGQIHAPIALSHQAQNARDVVVYNTQPYGRGQPPSQPQQPMALVRRPAFEPPQAQQAIVVNLSDVADKQLITRNRGQNLGTIGEAWVDPINLEVVSFDIEPKRGATTSTVSNVPLTALWQIGDVVLIQDENLNVQQRLDSRFGLVKLLGMEVRTRSNKLLGKVRDIAFSPDTGAISKIEFDDFGLRFLPVNFFDTYSIPAECIDRCDVGAVIVFTDEWLQPEKQGFLSSILRGVSSRQQVAGLLSDGSRFSSDSSLGGQLPKGYTYEQWQNDVRRWEEETGYTYEDYQRQLLQQQQLPQQLQQQQQMYGGAARRGAPQPAQPRNALPPPRQQMQIQQQPQQQLQPLPARQQQQQGQQPGRYALPPAAAPGSSSRMPPQRNAPPSGPQGGQQSGLYGSQQQQQPPLYGSGGYGGSAPADPRYRGTAPVAGGSGPVRQRYGSPAAGVQQPQQQQWPGQQQPPASPQQQPQQQQWAGQQPGMTQGSVQPLPQQQQQQPVVGGPPRAPMQQPQQQQSPPQQQPPQPAQQQQPGRVQPPQPGGAPYGWPAASSPSTSSPSFPAGGPGAPAMGSMGPMQGAGAADPGAPQGATAPPAAAAGSGGGALRVDEWLAREQ</sequence>
<feature type="compositionally biased region" description="Low complexity" evidence="1">
    <location>
        <begin position="425"/>
        <end position="439"/>
    </location>
</feature>
<reference evidence="3 4" key="1">
    <citation type="journal article" date="2021" name="Sci. Rep.">
        <title>Genome sequencing of the multicellular alga Astrephomene provides insights into convergent evolution of germ-soma differentiation.</title>
        <authorList>
            <person name="Yamashita S."/>
            <person name="Yamamoto K."/>
            <person name="Matsuzaki R."/>
            <person name="Suzuki S."/>
            <person name="Yamaguchi H."/>
            <person name="Hirooka S."/>
            <person name="Minakuchi Y."/>
            <person name="Miyagishima S."/>
            <person name="Kawachi M."/>
            <person name="Toyoda A."/>
            <person name="Nozaki H."/>
        </authorList>
    </citation>
    <scope>NUCLEOTIDE SEQUENCE [LARGE SCALE GENOMIC DNA]</scope>
    <source>
        <strain evidence="3 4">NIES-4017</strain>
    </source>
</reference>
<evidence type="ECO:0000313" key="3">
    <source>
        <dbReference type="EMBL" id="GFR47788.1"/>
    </source>
</evidence>
<name>A0AAD3DTY0_9CHLO</name>
<dbReference type="SUPFAM" id="SSF50346">
    <property type="entry name" value="PRC-barrel domain"/>
    <property type="match status" value="1"/>
</dbReference>
<accession>A0AAD3DTY0</accession>
<feature type="compositionally biased region" description="Polar residues" evidence="1">
    <location>
        <begin position="1"/>
        <end position="22"/>
    </location>
</feature>
<feature type="compositionally biased region" description="Basic and acidic residues" evidence="1">
    <location>
        <begin position="635"/>
        <end position="644"/>
    </location>
</feature>
<feature type="region of interest" description="Disordered" evidence="1">
    <location>
        <begin position="1"/>
        <end position="24"/>
    </location>
</feature>
<dbReference type="Proteomes" id="UP001054857">
    <property type="component" value="Unassembled WGS sequence"/>
</dbReference>
<dbReference type="EMBL" id="BMAR01000019">
    <property type="protein sequence ID" value="GFR47788.1"/>
    <property type="molecule type" value="Genomic_DNA"/>
</dbReference>
<dbReference type="Gene3D" id="2.30.30.240">
    <property type="entry name" value="PRC-barrel domain"/>
    <property type="match status" value="1"/>
</dbReference>
<proteinExistence type="predicted"/>
<gene>
    <name evidence="3" type="ORF">Agub_g9557</name>
</gene>
<feature type="compositionally biased region" description="Low complexity" evidence="1">
    <location>
        <begin position="472"/>
        <end position="548"/>
    </location>
</feature>
<feature type="region of interest" description="Disordered" evidence="1">
    <location>
        <begin position="328"/>
        <end position="644"/>
    </location>
</feature>
<evidence type="ECO:0000259" key="2">
    <source>
        <dbReference type="Pfam" id="PF05239"/>
    </source>
</evidence>
<comment type="caution">
    <text evidence="3">The sequence shown here is derived from an EMBL/GenBank/DDBJ whole genome shotgun (WGS) entry which is preliminary data.</text>
</comment>
<evidence type="ECO:0000313" key="4">
    <source>
        <dbReference type="Proteomes" id="UP001054857"/>
    </source>
</evidence>
<organism evidence="3 4">
    <name type="scientific">Astrephomene gubernaculifera</name>
    <dbReference type="NCBI Taxonomy" id="47775"/>
    <lineage>
        <taxon>Eukaryota</taxon>
        <taxon>Viridiplantae</taxon>
        <taxon>Chlorophyta</taxon>
        <taxon>core chlorophytes</taxon>
        <taxon>Chlorophyceae</taxon>
        <taxon>CS clade</taxon>
        <taxon>Chlamydomonadales</taxon>
        <taxon>Astrephomenaceae</taxon>
        <taxon>Astrephomene</taxon>
    </lineage>
</organism>
<feature type="non-terminal residue" evidence="3">
    <location>
        <position position="644"/>
    </location>
</feature>
<dbReference type="PANTHER" id="PTHR36740:SF1">
    <property type="entry name" value="PRC-BARREL DOMAIN-CONTAINING PROTEIN"/>
    <property type="match status" value="1"/>
</dbReference>
<dbReference type="InterPro" id="IPR011033">
    <property type="entry name" value="PRC_barrel-like_sf"/>
</dbReference>
<feature type="compositionally biased region" description="Low complexity" evidence="1">
    <location>
        <begin position="328"/>
        <end position="356"/>
    </location>
</feature>
<feature type="domain" description="PRC-barrel" evidence="2">
    <location>
        <begin position="175"/>
        <end position="224"/>
    </location>
</feature>
<feature type="compositionally biased region" description="Low complexity" evidence="1">
    <location>
        <begin position="577"/>
        <end position="627"/>
    </location>
</feature>
<keyword evidence="4" id="KW-1185">Reference proteome</keyword>
<evidence type="ECO:0000256" key="1">
    <source>
        <dbReference type="SAM" id="MobiDB-lite"/>
    </source>
</evidence>
<protein>
    <recommendedName>
        <fullName evidence="2">PRC-barrel domain-containing protein</fullName>
    </recommendedName>
</protein>
<dbReference type="Pfam" id="PF05239">
    <property type="entry name" value="PRC"/>
    <property type="match status" value="1"/>
</dbReference>
<dbReference type="AlphaFoldDB" id="A0AAD3DTY0"/>
<feature type="compositionally biased region" description="Low complexity" evidence="1">
    <location>
        <begin position="364"/>
        <end position="410"/>
    </location>
</feature>